<comment type="caution">
    <text evidence="4">The sequence shown here is derived from an EMBL/GenBank/DDBJ whole genome shotgun (WGS) entry which is preliminary data.</text>
</comment>
<accession>A0A418LZW1</accession>
<organism evidence="4 5">
    <name type="scientific">Fibrisoma montanum</name>
    <dbReference type="NCBI Taxonomy" id="2305895"/>
    <lineage>
        <taxon>Bacteria</taxon>
        <taxon>Pseudomonadati</taxon>
        <taxon>Bacteroidota</taxon>
        <taxon>Cytophagia</taxon>
        <taxon>Cytophagales</taxon>
        <taxon>Spirosomataceae</taxon>
        <taxon>Fibrisoma</taxon>
    </lineage>
</organism>
<dbReference type="AlphaFoldDB" id="A0A418LZW1"/>
<dbReference type="InterPro" id="IPR001509">
    <property type="entry name" value="Epimerase_deHydtase"/>
</dbReference>
<evidence type="ECO:0000313" key="5">
    <source>
        <dbReference type="Proteomes" id="UP000283523"/>
    </source>
</evidence>
<dbReference type="Pfam" id="PF01370">
    <property type="entry name" value="Epimerase"/>
    <property type="match status" value="1"/>
</dbReference>
<dbReference type="Gene3D" id="3.40.50.720">
    <property type="entry name" value="NAD(P)-binding Rossmann-like Domain"/>
    <property type="match status" value="1"/>
</dbReference>
<keyword evidence="5" id="KW-1185">Reference proteome</keyword>
<proteinExistence type="inferred from homology"/>
<keyword evidence="1" id="KW-0560">Oxidoreductase</keyword>
<dbReference type="GO" id="GO:0016616">
    <property type="term" value="F:oxidoreductase activity, acting on the CH-OH group of donors, NAD or NADP as acceptor"/>
    <property type="evidence" value="ECO:0007669"/>
    <property type="project" value="TreeGrafter"/>
</dbReference>
<dbReference type="CDD" id="cd05227">
    <property type="entry name" value="AR_SDR_e"/>
    <property type="match status" value="1"/>
</dbReference>
<dbReference type="OrthoDB" id="9778052at2"/>
<reference evidence="4 5" key="1">
    <citation type="submission" date="2018-08" db="EMBL/GenBank/DDBJ databases">
        <title>Fibrisoma montanum sp. nov., isolated from Danxia mountain soil.</title>
        <authorList>
            <person name="Huang Y."/>
        </authorList>
    </citation>
    <scope>NUCLEOTIDE SEQUENCE [LARGE SCALE GENOMIC DNA]</scope>
    <source>
        <strain evidence="4 5">HYT19</strain>
    </source>
</reference>
<dbReference type="SUPFAM" id="SSF51735">
    <property type="entry name" value="NAD(P)-binding Rossmann-fold domains"/>
    <property type="match status" value="1"/>
</dbReference>
<name>A0A418LZW1_9BACT</name>
<dbReference type="PANTHER" id="PTHR10366">
    <property type="entry name" value="NAD DEPENDENT EPIMERASE/DEHYDRATASE"/>
    <property type="match status" value="1"/>
</dbReference>
<evidence type="ECO:0000256" key="2">
    <source>
        <dbReference type="ARBA" id="ARBA00023445"/>
    </source>
</evidence>
<dbReference type="RefSeq" id="WP_119671027.1">
    <property type="nucleotide sequence ID" value="NZ_QXED01000010.1"/>
</dbReference>
<dbReference type="InterPro" id="IPR050425">
    <property type="entry name" value="NAD(P)_dehydrat-like"/>
</dbReference>
<gene>
    <name evidence="4" type="ORF">DYU11_27060</name>
</gene>
<evidence type="ECO:0000256" key="1">
    <source>
        <dbReference type="ARBA" id="ARBA00023002"/>
    </source>
</evidence>
<comment type="similarity">
    <text evidence="2">Belongs to the NAD(P)-dependent epimerase/dehydratase family. Dihydroflavonol-4-reductase subfamily.</text>
</comment>
<evidence type="ECO:0000313" key="4">
    <source>
        <dbReference type="EMBL" id="RIV18789.1"/>
    </source>
</evidence>
<feature type="domain" description="NAD-dependent epimerase/dehydratase" evidence="3">
    <location>
        <begin position="6"/>
        <end position="248"/>
    </location>
</feature>
<dbReference type="PANTHER" id="PTHR10366:SF564">
    <property type="entry name" value="STEROL-4-ALPHA-CARBOXYLATE 3-DEHYDROGENASE, DECARBOXYLATING"/>
    <property type="match status" value="1"/>
</dbReference>
<protein>
    <submittedName>
        <fullName evidence="4">Aldehyde reductase</fullName>
    </submittedName>
</protein>
<dbReference type="InterPro" id="IPR036291">
    <property type="entry name" value="NAD(P)-bd_dom_sf"/>
</dbReference>
<dbReference type="Proteomes" id="UP000283523">
    <property type="component" value="Unassembled WGS sequence"/>
</dbReference>
<dbReference type="EMBL" id="QXED01000010">
    <property type="protein sequence ID" value="RIV18789.1"/>
    <property type="molecule type" value="Genomic_DNA"/>
</dbReference>
<dbReference type="FunFam" id="3.40.50.720:FF:000336">
    <property type="entry name" value="Aldehyde reductase"/>
    <property type="match status" value="1"/>
</dbReference>
<evidence type="ECO:0000259" key="3">
    <source>
        <dbReference type="Pfam" id="PF01370"/>
    </source>
</evidence>
<sequence>MDSKRVLLTGVTGFLGSHTAIQLLNKGYKVIGTLRSKKRINEIRDVIAKHTDHIENLTFAEADLSDEDRWYELTSQVDYVQHVASPFPRESPKHEDELIIPAKNGTLTIMKAALKNNVKRVVITSSLAAIAYGKTPKELRKVFTESDWSDVTRNEDITPYYKSKTIAEKAAWDFIQENRTDHDLELTTVNPGVMLGPVIDQDFGTSANMIIMLMNGSFPALPKIEFDIVDVRSVADLLIRAMEAPQAAGNRYIATAQHLTLKEIAQLLKRHYPERKIPTAQLPNVITKMLSYVQPVLKPTLLEVVERKIDASKARKELGWQPIPAEEAVLACAESIVANKLVK</sequence>